<evidence type="ECO:0000313" key="5">
    <source>
        <dbReference type="Proteomes" id="UP001332243"/>
    </source>
</evidence>
<feature type="domain" description="DUF4874" evidence="3">
    <location>
        <begin position="168"/>
        <end position="333"/>
    </location>
</feature>
<sequence length="580" mass="62553">MSRIRLIAAALVGVLATVTLNVIPAHAAITGQTASNTATTVTYRYQYTGAPAWRRVYVDTDRNAATGFATTGVGADYLLENGTLYRHAGSGWNWAAVTAVTHTTGGGTASWTVNRADLGETATPNDADLVFQTEAPLDTSARYTHVYSGSGNGGGTVTYQPDTADIANPERGFYHHTGDCDVNDFNLATLQGYRTSQQTTLVMCVFYLAAFKNAPISAAALAQFQQQADTVRAAGLKMILRFAYTTSTSGDDAPLSRVLSHLDQLAPYLNANSDVIHVMQAGFIGAWGEWWYTQNFGNEGNVTQADWANRKAVVDKLLSVLPANRMVQLRTPKFKRTMYGTGALTSGQAYNGTALARLGHHNDCFLASPDDLGTYENIAVEYPYLAAETQFVPMGGETCQPNPPRSQCPTALQELGQFHWNYLNADYRAEVLNGWTSGGCMTGVRRNLGHRFTLTQGTYPATATVGGSLAVQFTVQNAGWAAPFNPRGLTLVLRNTATGAIHTRALNADPRRWAAGTSTTVNQSVSLAGVPSGTYRLLLSLPDPQPRLATRPEYAIRLANTNVWEPSTGYNDLLHSVVVR</sequence>
<reference evidence="4 5" key="1">
    <citation type="submission" date="2024-01" db="EMBL/GenBank/DDBJ databases">
        <title>Genome insights into Plantactinospora sonchi sp. nov.</title>
        <authorList>
            <person name="Wang L."/>
        </authorList>
    </citation>
    <scope>NUCLEOTIDE SEQUENCE [LARGE SCALE GENOMIC DNA]</scope>
    <source>
        <strain evidence="4 5">NEAU-QY2</strain>
    </source>
</reference>
<proteinExistence type="predicted"/>
<evidence type="ECO:0000259" key="2">
    <source>
        <dbReference type="Pfam" id="PF16116"/>
    </source>
</evidence>
<feature type="signal peptide" evidence="1">
    <location>
        <begin position="1"/>
        <end position="27"/>
    </location>
</feature>
<gene>
    <name evidence="4" type="ORF">V1633_30815</name>
</gene>
<feature type="domain" description="DUF4832" evidence="2">
    <location>
        <begin position="357"/>
        <end position="560"/>
    </location>
</feature>
<protein>
    <submittedName>
        <fullName evidence="4">DUF4832 domain-containing protein</fullName>
    </submittedName>
</protein>
<comment type="caution">
    <text evidence="4">The sequence shown here is derived from an EMBL/GenBank/DDBJ whole genome shotgun (WGS) entry which is preliminary data.</text>
</comment>
<dbReference type="Pfam" id="PF16173">
    <property type="entry name" value="DUF4874"/>
    <property type="match status" value="1"/>
</dbReference>
<dbReference type="Proteomes" id="UP001332243">
    <property type="component" value="Unassembled WGS sequence"/>
</dbReference>
<name>A0ABU7S2I6_9ACTN</name>
<evidence type="ECO:0000259" key="3">
    <source>
        <dbReference type="Pfam" id="PF16173"/>
    </source>
</evidence>
<evidence type="ECO:0000313" key="4">
    <source>
        <dbReference type="EMBL" id="MEE6262880.1"/>
    </source>
</evidence>
<organism evidence="4 5">
    <name type="scientific">Plantactinospora sonchi</name>
    <dbReference type="NCBI Taxonomy" id="1544735"/>
    <lineage>
        <taxon>Bacteria</taxon>
        <taxon>Bacillati</taxon>
        <taxon>Actinomycetota</taxon>
        <taxon>Actinomycetes</taxon>
        <taxon>Micromonosporales</taxon>
        <taxon>Micromonosporaceae</taxon>
        <taxon>Plantactinospora</taxon>
    </lineage>
</organism>
<dbReference type="InterPro" id="IPR032267">
    <property type="entry name" value="DUF4832"/>
</dbReference>
<keyword evidence="5" id="KW-1185">Reference proteome</keyword>
<dbReference type="RefSeq" id="WP_331217820.1">
    <property type="nucleotide sequence ID" value="NZ_JAZGQK010000032.1"/>
</dbReference>
<accession>A0ABU7S2I6</accession>
<dbReference type="Pfam" id="PF16116">
    <property type="entry name" value="DUF4832"/>
    <property type="match status" value="1"/>
</dbReference>
<feature type="chain" id="PRO_5047495978" evidence="1">
    <location>
        <begin position="28"/>
        <end position="580"/>
    </location>
</feature>
<dbReference type="InterPro" id="IPR032379">
    <property type="entry name" value="DUF4874"/>
</dbReference>
<dbReference type="EMBL" id="JAZGQK010000032">
    <property type="protein sequence ID" value="MEE6262880.1"/>
    <property type="molecule type" value="Genomic_DNA"/>
</dbReference>
<keyword evidence="1" id="KW-0732">Signal</keyword>
<evidence type="ECO:0000256" key="1">
    <source>
        <dbReference type="SAM" id="SignalP"/>
    </source>
</evidence>